<dbReference type="InterPro" id="IPR012337">
    <property type="entry name" value="RNaseH-like_sf"/>
</dbReference>
<gene>
    <name evidence="2" type="ORF">niasHT_011727</name>
    <name evidence="3" type="ORF">niasHT_011728</name>
</gene>
<dbReference type="Gene3D" id="3.30.420.10">
    <property type="entry name" value="Ribonuclease H-like superfamily/Ribonuclease H"/>
    <property type="match status" value="1"/>
</dbReference>
<dbReference type="PANTHER" id="PTHR37984">
    <property type="entry name" value="PROTEIN CBG26694"/>
    <property type="match status" value="1"/>
</dbReference>
<evidence type="ECO:0008006" key="5">
    <source>
        <dbReference type="Google" id="ProtNLM"/>
    </source>
</evidence>
<feature type="compositionally biased region" description="Acidic residues" evidence="1">
    <location>
        <begin position="220"/>
        <end position="241"/>
    </location>
</feature>
<dbReference type="EMBL" id="JBICBT010000419">
    <property type="protein sequence ID" value="KAL3114326.1"/>
    <property type="molecule type" value="Genomic_DNA"/>
</dbReference>
<accession>A0ABD2LGS9</accession>
<evidence type="ECO:0000256" key="1">
    <source>
        <dbReference type="SAM" id="MobiDB-lite"/>
    </source>
</evidence>
<feature type="region of interest" description="Disordered" evidence="1">
    <location>
        <begin position="214"/>
        <end position="263"/>
    </location>
</feature>
<organism evidence="2 4">
    <name type="scientific">Heterodera trifolii</name>
    <dbReference type="NCBI Taxonomy" id="157864"/>
    <lineage>
        <taxon>Eukaryota</taxon>
        <taxon>Metazoa</taxon>
        <taxon>Ecdysozoa</taxon>
        <taxon>Nematoda</taxon>
        <taxon>Chromadorea</taxon>
        <taxon>Rhabditida</taxon>
        <taxon>Tylenchina</taxon>
        <taxon>Tylenchomorpha</taxon>
        <taxon>Tylenchoidea</taxon>
        <taxon>Heteroderidae</taxon>
        <taxon>Heteroderinae</taxon>
        <taxon>Heterodera</taxon>
    </lineage>
</organism>
<sequence length="263" mass="30378">MDAEIEQFVENCQPCQNAAKAPVKANLQTWPKATHPWQRVHIDYAGPFFGKDYLIIVDGYSKYPEVFEMAPKSTAATINKLRFVDTFKRTFRKLKGGGAPGSEIIETFLVSYRTTPCDSLNEKKSPAEMFLGRKPRTTLDLLKPPTYQPNERDEKMEQQFNKRYGTRPREFSLRSRRTSDNDRPWQIFLDTFNVPKPKEIGIGTDEGEIQLEQEIAQNDEQGEEIGISDDNEEEDETDVELESPIQPPRYPQLIRRAPQRYSP</sequence>
<dbReference type="AlphaFoldDB" id="A0ABD2LGS9"/>
<protein>
    <recommendedName>
        <fullName evidence="5">Integrase zinc-binding domain-containing protein</fullName>
    </recommendedName>
</protein>
<proteinExistence type="predicted"/>
<dbReference type="InterPro" id="IPR050951">
    <property type="entry name" value="Retrovirus_Pol_polyprotein"/>
</dbReference>
<dbReference type="InterPro" id="IPR036397">
    <property type="entry name" value="RNaseH_sf"/>
</dbReference>
<evidence type="ECO:0000313" key="4">
    <source>
        <dbReference type="Proteomes" id="UP001620626"/>
    </source>
</evidence>
<dbReference type="EMBL" id="JBICBT010000419">
    <property type="protein sequence ID" value="KAL3114327.1"/>
    <property type="molecule type" value="Genomic_DNA"/>
</dbReference>
<evidence type="ECO:0000313" key="2">
    <source>
        <dbReference type="EMBL" id="KAL3114326.1"/>
    </source>
</evidence>
<name>A0ABD2LGS9_9BILA</name>
<evidence type="ECO:0000313" key="3">
    <source>
        <dbReference type="EMBL" id="KAL3114327.1"/>
    </source>
</evidence>
<reference evidence="2 4" key="1">
    <citation type="submission" date="2024-10" db="EMBL/GenBank/DDBJ databases">
        <authorList>
            <person name="Kim D."/>
        </authorList>
    </citation>
    <scope>NUCLEOTIDE SEQUENCE [LARGE SCALE GENOMIC DNA]</scope>
    <source>
        <strain evidence="2">BH-2024</strain>
    </source>
</reference>
<dbReference type="PANTHER" id="PTHR37984:SF5">
    <property type="entry name" value="PROTEIN NYNRIN-LIKE"/>
    <property type="match status" value="1"/>
</dbReference>
<keyword evidence="4" id="KW-1185">Reference proteome</keyword>
<dbReference type="SUPFAM" id="SSF53098">
    <property type="entry name" value="Ribonuclease H-like"/>
    <property type="match status" value="1"/>
</dbReference>
<dbReference type="Proteomes" id="UP001620626">
    <property type="component" value="Unassembled WGS sequence"/>
</dbReference>
<comment type="caution">
    <text evidence="2">The sequence shown here is derived from an EMBL/GenBank/DDBJ whole genome shotgun (WGS) entry which is preliminary data.</text>
</comment>